<evidence type="ECO:0000313" key="8">
    <source>
        <dbReference type="WBParaSite" id="HPBE_0000604601-mRNA-1"/>
    </source>
</evidence>
<dbReference type="PANTHER" id="PTHR45996:SF3">
    <property type="entry name" value="CREB-H TRANSCRIPTION FACTOR HOMOLOG LET-607"/>
    <property type="match status" value="1"/>
</dbReference>
<evidence type="ECO:0000313" key="7">
    <source>
        <dbReference type="Proteomes" id="UP000050761"/>
    </source>
</evidence>
<dbReference type="InterPro" id="IPR008917">
    <property type="entry name" value="TF_DNA-bd_sf"/>
</dbReference>
<keyword evidence="7" id="KW-1185">Reference proteome</keyword>
<keyword evidence="3" id="KW-0804">Transcription</keyword>
<feature type="compositionally biased region" description="Basic residues" evidence="5">
    <location>
        <begin position="69"/>
        <end position="86"/>
    </location>
</feature>
<proteinExistence type="predicted"/>
<dbReference type="GO" id="GO:0005634">
    <property type="term" value="C:nucleus"/>
    <property type="evidence" value="ECO:0007669"/>
    <property type="project" value="TreeGrafter"/>
</dbReference>
<dbReference type="PANTHER" id="PTHR45996">
    <property type="entry name" value="AGAP001464-PB"/>
    <property type="match status" value="1"/>
</dbReference>
<dbReference type="AlphaFoldDB" id="A0A183FH42"/>
<dbReference type="SUPFAM" id="SSF47454">
    <property type="entry name" value="A DNA-binding domain in eukaryotic transcription factors"/>
    <property type="match status" value="1"/>
</dbReference>
<feature type="region of interest" description="Disordered" evidence="5">
    <location>
        <begin position="69"/>
        <end position="102"/>
    </location>
</feature>
<dbReference type="InterPro" id="IPR051381">
    <property type="entry name" value="CREB_ATF_subfamily"/>
</dbReference>
<evidence type="ECO:0000256" key="4">
    <source>
        <dbReference type="ARBA" id="ARBA00023242"/>
    </source>
</evidence>
<feature type="domain" description="BZIP" evidence="6">
    <location>
        <begin position="69"/>
        <end position="84"/>
    </location>
</feature>
<name>A0A183FH42_HELPZ</name>
<feature type="compositionally biased region" description="Polar residues" evidence="5">
    <location>
        <begin position="1"/>
        <end position="15"/>
    </location>
</feature>
<dbReference type="GO" id="GO:0000981">
    <property type="term" value="F:DNA-binding transcription factor activity, RNA polymerase II-specific"/>
    <property type="evidence" value="ECO:0007669"/>
    <property type="project" value="TreeGrafter"/>
</dbReference>
<dbReference type="GO" id="GO:0000978">
    <property type="term" value="F:RNA polymerase II cis-regulatory region sequence-specific DNA binding"/>
    <property type="evidence" value="ECO:0007669"/>
    <property type="project" value="TreeGrafter"/>
</dbReference>
<dbReference type="WBParaSite" id="HPBE_0000604601-mRNA-1">
    <property type="protein sequence ID" value="HPBE_0000604601-mRNA-1"/>
    <property type="gene ID" value="HPBE_0000604601"/>
</dbReference>
<protein>
    <submittedName>
        <fullName evidence="8">BZIP domain-containing protein</fullName>
    </submittedName>
</protein>
<feature type="region of interest" description="Disordered" evidence="5">
    <location>
        <begin position="1"/>
        <end position="26"/>
    </location>
</feature>
<keyword evidence="4" id="KW-0539">Nucleus</keyword>
<accession>A0A183FH42</accession>
<evidence type="ECO:0000256" key="3">
    <source>
        <dbReference type="ARBA" id="ARBA00023163"/>
    </source>
</evidence>
<dbReference type="Proteomes" id="UP000050761">
    <property type="component" value="Unassembled WGS sequence"/>
</dbReference>
<dbReference type="PROSITE" id="PS00036">
    <property type="entry name" value="BZIP_BASIC"/>
    <property type="match status" value="1"/>
</dbReference>
<evidence type="ECO:0000256" key="5">
    <source>
        <dbReference type="SAM" id="MobiDB-lite"/>
    </source>
</evidence>
<dbReference type="InterPro" id="IPR004827">
    <property type="entry name" value="bZIP"/>
</dbReference>
<keyword evidence="2" id="KW-0238">DNA-binding</keyword>
<keyword evidence="1" id="KW-0805">Transcription regulation</keyword>
<evidence type="ECO:0000256" key="2">
    <source>
        <dbReference type="ARBA" id="ARBA00023125"/>
    </source>
</evidence>
<sequence length="102" mass="12033">LSSQLQVRQRSTPYERQSPKSFVPGERQRKYPALILTEEEKRLCKKESILLPEFYPLTKAEERDLKRIRRKIRNKRSAQTSRKRKQVGPSLQSTQPALVGFH</sequence>
<organism evidence="7 8">
    <name type="scientific">Heligmosomoides polygyrus</name>
    <name type="common">Parasitic roundworm</name>
    <dbReference type="NCBI Taxonomy" id="6339"/>
    <lineage>
        <taxon>Eukaryota</taxon>
        <taxon>Metazoa</taxon>
        <taxon>Ecdysozoa</taxon>
        <taxon>Nematoda</taxon>
        <taxon>Chromadorea</taxon>
        <taxon>Rhabditida</taxon>
        <taxon>Rhabditina</taxon>
        <taxon>Rhabditomorpha</taxon>
        <taxon>Strongyloidea</taxon>
        <taxon>Heligmosomidae</taxon>
        <taxon>Heligmosomoides</taxon>
    </lineage>
</organism>
<reference evidence="8" key="1">
    <citation type="submission" date="2019-09" db="UniProtKB">
        <authorList>
            <consortium name="WormBaseParasite"/>
        </authorList>
    </citation>
    <scope>IDENTIFICATION</scope>
</reference>
<evidence type="ECO:0000259" key="6">
    <source>
        <dbReference type="PROSITE" id="PS00036"/>
    </source>
</evidence>
<evidence type="ECO:0000256" key="1">
    <source>
        <dbReference type="ARBA" id="ARBA00023015"/>
    </source>
</evidence>